<dbReference type="InterPro" id="IPR036388">
    <property type="entry name" value="WH-like_DNA-bd_sf"/>
</dbReference>
<dbReference type="AlphaFoldDB" id="A0A1G5AHX6"/>
<dbReference type="Proteomes" id="UP000183047">
    <property type="component" value="Unassembled WGS sequence"/>
</dbReference>
<keyword evidence="3" id="KW-1185">Reference proteome</keyword>
<dbReference type="SUPFAM" id="SSF46785">
    <property type="entry name" value="Winged helix' DNA-binding domain"/>
    <property type="match status" value="1"/>
</dbReference>
<organism evidence="2 3">
    <name type="scientific">Butyrivibrio hungatei</name>
    <dbReference type="NCBI Taxonomy" id="185008"/>
    <lineage>
        <taxon>Bacteria</taxon>
        <taxon>Bacillati</taxon>
        <taxon>Bacillota</taxon>
        <taxon>Clostridia</taxon>
        <taxon>Lachnospirales</taxon>
        <taxon>Lachnospiraceae</taxon>
        <taxon>Butyrivibrio</taxon>
    </lineage>
</organism>
<keyword evidence="2" id="KW-0238">DNA-binding</keyword>
<dbReference type="GO" id="GO:0003677">
    <property type="term" value="F:DNA binding"/>
    <property type="evidence" value="ECO:0007669"/>
    <property type="project" value="UniProtKB-KW"/>
</dbReference>
<reference evidence="3" key="1">
    <citation type="submission" date="2016-10" db="EMBL/GenBank/DDBJ databases">
        <authorList>
            <person name="Varghese N."/>
            <person name="Submissions S."/>
        </authorList>
    </citation>
    <scope>NUCLEOTIDE SEQUENCE [LARGE SCALE GENOMIC DNA]</scope>
    <source>
        <strain evidence="3">XBD2006</strain>
    </source>
</reference>
<dbReference type="PANTHER" id="PTHR43252:SF7">
    <property type="entry name" value="TRANSCRIPTIONAL REGULATOR YQJI"/>
    <property type="match status" value="1"/>
</dbReference>
<dbReference type="RefSeq" id="WP_074461090.1">
    <property type="nucleotide sequence ID" value="NZ_FMUR01000003.1"/>
</dbReference>
<dbReference type="PANTHER" id="PTHR43252">
    <property type="entry name" value="TRANSCRIPTIONAL REGULATOR YQJI"/>
    <property type="match status" value="1"/>
</dbReference>
<protein>
    <submittedName>
        <fullName evidence="2">DNA-binding transcriptional regulator, PadR family</fullName>
    </submittedName>
</protein>
<evidence type="ECO:0000259" key="1">
    <source>
        <dbReference type="Pfam" id="PF03551"/>
    </source>
</evidence>
<name>A0A1G5AHX6_9FIRM</name>
<dbReference type="InterPro" id="IPR005149">
    <property type="entry name" value="Tscrpt_reg_PadR_N"/>
</dbReference>
<evidence type="ECO:0000313" key="3">
    <source>
        <dbReference type="Proteomes" id="UP000183047"/>
    </source>
</evidence>
<dbReference type="InterPro" id="IPR036390">
    <property type="entry name" value="WH_DNA-bd_sf"/>
</dbReference>
<dbReference type="EMBL" id="FMUR01000003">
    <property type="protein sequence ID" value="SCX77470.1"/>
    <property type="molecule type" value="Genomic_DNA"/>
</dbReference>
<feature type="domain" description="Transcription regulator PadR N-terminal" evidence="1">
    <location>
        <begin position="17"/>
        <end position="89"/>
    </location>
</feature>
<dbReference type="OrthoDB" id="9808017at2"/>
<proteinExistence type="predicted"/>
<accession>A0A1G5AHX6</accession>
<dbReference type="Gene3D" id="1.10.10.10">
    <property type="entry name" value="Winged helix-like DNA-binding domain superfamily/Winged helix DNA-binding domain"/>
    <property type="match status" value="1"/>
</dbReference>
<gene>
    <name evidence="2" type="ORF">SAMN02910451_00262</name>
</gene>
<sequence length="112" mass="12857">MNTIDKTLLSGSMGTMLLKLLSEKDMYGYEMIEKLSERSQNVFELKVGTLYPLLHSLESKKYLVSYEKAGYGKIRKYYSITDEGKKFLKKKVEEWDIYTAAVANVLSFGMGM</sequence>
<dbReference type="Pfam" id="PF03551">
    <property type="entry name" value="PadR"/>
    <property type="match status" value="1"/>
</dbReference>
<evidence type="ECO:0000313" key="2">
    <source>
        <dbReference type="EMBL" id="SCX77470.1"/>
    </source>
</evidence>